<dbReference type="OrthoDB" id="4505928at2759"/>
<feature type="region of interest" description="Disordered" evidence="1">
    <location>
        <begin position="69"/>
        <end position="102"/>
    </location>
</feature>
<proteinExistence type="predicted"/>
<dbReference type="GO" id="GO:0003700">
    <property type="term" value="F:DNA-binding transcription factor activity"/>
    <property type="evidence" value="ECO:0007669"/>
    <property type="project" value="InterPro"/>
</dbReference>
<feature type="region of interest" description="Disordered" evidence="1">
    <location>
        <begin position="1"/>
        <end position="33"/>
    </location>
</feature>
<gene>
    <name evidence="2" type="ORF">EMCG_07557</name>
</gene>
<comment type="caution">
    <text evidence="2">The sequence shown here is derived from an EMBL/GenBank/DDBJ whole genome shotgun (WGS) entry which is preliminary data.</text>
</comment>
<evidence type="ECO:0000256" key="1">
    <source>
        <dbReference type="SAM" id="MobiDB-lite"/>
    </source>
</evidence>
<protein>
    <recommendedName>
        <fullName evidence="4">BZIP domain-containing protein</fullName>
    </recommendedName>
</protein>
<accession>A0A0G2JB22</accession>
<dbReference type="InterPro" id="IPR046347">
    <property type="entry name" value="bZIP_sf"/>
</dbReference>
<evidence type="ECO:0008006" key="4">
    <source>
        <dbReference type="Google" id="ProtNLM"/>
    </source>
</evidence>
<feature type="compositionally biased region" description="Basic and acidic residues" evidence="1">
    <location>
        <begin position="1"/>
        <end position="12"/>
    </location>
</feature>
<dbReference type="PANTHER" id="PTHR42070:SF1">
    <property type="entry name" value="FILAMENT ASSOCIATED PROTEIN, PUTATIVE (AFU_ORTHOLOGUE AFUA_8G06630)-RELATED"/>
    <property type="match status" value="1"/>
</dbReference>
<feature type="compositionally biased region" description="Low complexity" evidence="1">
    <location>
        <begin position="91"/>
        <end position="100"/>
    </location>
</feature>
<evidence type="ECO:0000313" key="3">
    <source>
        <dbReference type="Proteomes" id="UP000034164"/>
    </source>
</evidence>
<reference evidence="3" key="1">
    <citation type="journal article" date="2015" name="PLoS Genet.">
        <title>The dynamic genome and transcriptome of the human fungal pathogen Blastomyces and close relative Emmonsia.</title>
        <authorList>
            <person name="Munoz J.F."/>
            <person name="Gauthier G.M."/>
            <person name="Desjardins C.A."/>
            <person name="Gallo J.E."/>
            <person name="Holder J."/>
            <person name="Sullivan T.D."/>
            <person name="Marty A.J."/>
            <person name="Carmen J.C."/>
            <person name="Chen Z."/>
            <person name="Ding L."/>
            <person name="Gujja S."/>
            <person name="Magrini V."/>
            <person name="Misas E."/>
            <person name="Mitreva M."/>
            <person name="Priest M."/>
            <person name="Saif S."/>
            <person name="Whiston E.A."/>
            <person name="Young S."/>
            <person name="Zeng Q."/>
            <person name="Goldman W.E."/>
            <person name="Mardis E.R."/>
            <person name="Taylor J.W."/>
            <person name="McEwen J.G."/>
            <person name="Clay O.K."/>
            <person name="Klein B.S."/>
            <person name="Cuomo C.A."/>
        </authorList>
    </citation>
    <scope>NUCLEOTIDE SEQUENCE [LARGE SCALE GENOMIC DNA]</scope>
    <source>
        <strain evidence="3">UAMH 3008</strain>
    </source>
</reference>
<dbReference type="PANTHER" id="PTHR42070">
    <property type="entry name" value="FILAMENT ASSOCIATED PROTEIN, PUTATIVE (AFU_ORTHOLOGUE AFUA_8G06630)-RELATED"/>
    <property type="match status" value="1"/>
</dbReference>
<name>A0A0G2JB22_9EURO</name>
<dbReference type="VEuPathDB" id="FungiDB:EMCG_07557"/>
<organism evidence="2 3">
    <name type="scientific">[Emmonsia] crescens</name>
    <dbReference type="NCBI Taxonomy" id="73230"/>
    <lineage>
        <taxon>Eukaryota</taxon>
        <taxon>Fungi</taxon>
        <taxon>Dikarya</taxon>
        <taxon>Ascomycota</taxon>
        <taxon>Pezizomycotina</taxon>
        <taxon>Eurotiomycetes</taxon>
        <taxon>Eurotiomycetidae</taxon>
        <taxon>Onygenales</taxon>
        <taxon>Ajellomycetaceae</taxon>
        <taxon>Emergomyces</taxon>
    </lineage>
</organism>
<feature type="region of interest" description="Disordered" evidence="1">
    <location>
        <begin position="114"/>
        <end position="135"/>
    </location>
</feature>
<dbReference type="EMBL" id="LCZI01000412">
    <property type="protein sequence ID" value="KKZ66726.1"/>
    <property type="molecule type" value="Genomic_DNA"/>
</dbReference>
<dbReference type="SUPFAM" id="SSF57959">
    <property type="entry name" value="Leucine zipper domain"/>
    <property type="match status" value="1"/>
</dbReference>
<evidence type="ECO:0000313" key="2">
    <source>
        <dbReference type="EMBL" id="KKZ66726.1"/>
    </source>
</evidence>
<sequence length="328" mass="35742">MSTPDTNHDLPKSQKKSRDHTLTRVRNNQRRCRERRRQYIATLEAKVEETKRLLDEARAEIVSLKSELTECRSHPHPHHQLAGESGESGENGESSSGSGSIDSAALMMSFGERSGFGQMSENNEEERESPVPLPPPLPLPLPLPILPLPADDLVASTADIAYNNIMSNSLSLQQVGNIPPHQPYSPSSSPALASLCEATACGCRPPDAIIIPQTVFTTTVPAPALATLSTASTPTLTALQLQDLILPTLPASSSSSFNWLYTASPADESTTPCSQAFVFISQQNFKGIDASVIERWLSRGFRQARDPREGCRVENNLLFQLLDFISDP</sequence>
<dbReference type="Proteomes" id="UP000034164">
    <property type="component" value="Unassembled WGS sequence"/>
</dbReference>
<dbReference type="AlphaFoldDB" id="A0A0G2JB22"/>
<dbReference type="Gene3D" id="1.20.5.170">
    <property type="match status" value="1"/>
</dbReference>